<reference evidence="4" key="1">
    <citation type="submission" date="2017-02" db="UniProtKB">
        <authorList>
            <consortium name="WormBaseParasite"/>
        </authorList>
    </citation>
    <scope>IDENTIFICATION</scope>
</reference>
<feature type="region of interest" description="Disordered" evidence="1">
    <location>
        <begin position="1"/>
        <end position="39"/>
    </location>
</feature>
<dbReference type="OrthoDB" id="6274424at2759"/>
<dbReference type="Proteomes" id="UP000282613">
    <property type="component" value="Unassembled WGS sequence"/>
</dbReference>
<evidence type="ECO:0000313" key="4">
    <source>
        <dbReference type="WBParaSite" id="TASK_0000803901-mRNA-1"/>
    </source>
</evidence>
<keyword evidence="3" id="KW-1185">Reference proteome</keyword>
<dbReference type="AlphaFoldDB" id="A0A0R3WBL6"/>
<evidence type="ECO:0000313" key="3">
    <source>
        <dbReference type="Proteomes" id="UP000282613"/>
    </source>
</evidence>
<protein>
    <submittedName>
        <fullName evidence="2 4">Uncharacterized protein</fullName>
    </submittedName>
</protein>
<feature type="compositionally biased region" description="Pro residues" evidence="1">
    <location>
        <begin position="1"/>
        <end position="17"/>
    </location>
</feature>
<proteinExistence type="predicted"/>
<sequence>MRHGTFPPPPPLQPLPSPTTSNGTSNPASMPPTKGIDLRASRNSDAAIWKAGLDVSKGELEVVFGELKPDQIANKVNSKFPDPNRSIIIPSHQQPGNRGDNSVTELKTASGIPFRGALNSSRNQLPGIKNSRFKEYLQRYFPRENVIMQPLENVIRSVLNEASQQIASSTPNR</sequence>
<reference evidence="2 3" key="2">
    <citation type="submission" date="2018-11" db="EMBL/GenBank/DDBJ databases">
        <authorList>
            <consortium name="Pathogen Informatics"/>
        </authorList>
    </citation>
    <scope>NUCLEOTIDE SEQUENCE [LARGE SCALE GENOMIC DNA]</scope>
</reference>
<feature type="region of interest" description="Disordered" evidence="1">
    <location>
        <begin position="76"/>
        <end position="102"/>
    </location>
</feature>
<accession>A0A0R3WBL6</accession>
<evidence type="ECO:0000256" key="1">
    <source>
        <dbReference type="SAM" id="MobiDB-lite"/>
    </source>
</evidence>
<feature type="compositionally biased region" description="Polar residues" evidence="1">
    <location>
        <begin position="91"/>
        <end position="102"/>
    </location>
</feature>
<gene>
    <name evidence="2" type="ORF">TASK_LOCUS8040</name>
</gene>
<name>A0A0R3WBL6_TAEAS</name>
<dbReference type="EMBL" id="UYRS01018718">
    <property type="protein sequence ID" value="VDK39468.1"/>
    <property type="molecule type" value="Genomic_DNA"/>
</dbReference>
<evidence type="ECO:0000313" key="2">
    <source>
        <dbReference type="EMBL" id="VDK39468.1"/>
    </source>
</evidence>
<organism evidence="4">
    <name type="scientific">Taenia asiatica</name>
    <name type="common">Asian tapeworm</name>
    <dbReference type="NCBI Taxonomy" id="60517"/>
    <lineage>
        <taxon>Eukaryota</taxon>
        <taxon>Metazoa</taxon>
        <taxon>Spiralia</taxon>
        <taxon>Lophotrochozoa</taxon>
        <taxon>Platyhelminthes</taxon>
        <taxon>Cestoda</taxon>
        <taxon>Eucestoda</taxon>
        <taxon>Cyclophyllidea</taxon>
        <taxon>Taeniidae</taxon>
        <taxon>Taenia</taxon>
    </lineage>
</organism>
<dbReference type="WBParaSite" id="TASK_0000803901-mRNA-1">
    <property type="protein sequence ID" value="TASK_0000803901-mRNA-1"/>
    <property type="gene ID" value="TASK_0000803901"/>
</dbReference>